<comment type="caution">
    <text evidence="1">The sequence shown here is derived from an EMBL/GenBank/DDBJ whole genome shotgun (WGS) entry which is preliminary data.</text>
</comment>
<dbReference type="Proteomes" id="UP001519287">
    <property type="component" value="Unassembled WGS sequence"/>
</dbReference>
<dbReference type="InterPro" id="IPR023296">
    <property type="entry name" value="Glyco_hydro_beta-prop_sf"/>
</dbReference>
<dbReference type="EMBL" id="JAGGLB010000007">
    <property type="protein sequence ID" value="MBP1991059.1"/>
    <property type="molecule type" value="Genomic_DNA"/>
</dbReference>
<evidence type="ECO:0000313" key="1">
    <source>
        <dbReference type="EMBL" id="MBP1991059.1"/>
    </source>
</evidence>
<sequence>MSEAIAIGSRLELFIDDFLLEKMDQASLKPNVPTPKEITLTMNQPWEGNSSAAYPTVIQDGEVYRLYYRSNAVITEAYGKDQAQCTCYAESKDGVEWFRPNLGLMDFHGSTNNNIILQGSMAHTFSPFLDLKPGIPPQERFKALAGNWPEGLVAFKSENGVNWTKMREAAVITDGAFDSQNLVFWDRETAQYRCYSRYFDRSFDISKFWDGIRAIQSCKSKDFVQWSRQTPHQYDDEVPLEHFYTNATIPCPGAEHMYLSFPMRFMPERYKVDGFPKSGISDSVLMSSRDGVHWSRPFMSSWIHPGTDQRNWTARSLMVAHGIVSTTPDEFSIYVVEHYEWEDAYLRRYALPRHRFGSIYADYAGGNVLTKPFTMEGERLVLNYSTSGAGSIQIQLEDDTGQPWNGFTFADFGSLYGDELDYEVEWKSGRSVAELSGIPIRLRIELKDADLYALQFASGGKTQ</sequence>
<dbReference type="Gene3D" id="2.115.10.20">
    <property type="entry name" value="Glycosyl hydrolase domain, family 43"/>
    <property type="match status" value="1"/>
</dbReference>
<accession>A0ABS4IU04</accession>
<gene>
    <name evidence="1" type="ORF">J2Z66_002666</name>
</gene>
<dbReference type="SUPFAM" id="SSF75005">
    <property type="entry name" value="Arabinanase/levansucrase/invertase"/>
    <property type="match status" value="1"/>
</dbReference>
<name>A0ABS4IU04_9BACL</name>
<protein>
    <submittedName>
        <fullName evidence="1">Uncharacterized protein</fullName>
    </submittedName>
</protein>
<organism evidence="1 2">
    <name type="scientific">Paenibacillus eucommiae</name>
    <dbReference type="NCBI Taxonomy" id="1355755"/>
    <lineage>
        <taxon>Bacteria</taxon>
        <taxon>Bacillati</taxon>
        <taxon>Bacillota</taxon>
        <taxon>Bacilli</taxon>
        <taxon>Bacillales</taxon>
        <taxon>Paenibacillaceae</taxon>
        <taxon>Paenibacillus</taxon>
    </lineage>
</organism>
<keyword evidence="2" id="KW-1185">Reference proteome</keyword>
<evidence type="ECO:0000313" key="2">
    <source>
        <dbReference type="Proteomes" id="UP001519287"/>
    </source>
</evidence>
<dbReference type="RefSeq" id="WP_209971808.1">
    <property type="nucleotide sequence ID" value="NZ_JAGGLB010000007.1"/>
</dbReference>
<proteinExistence type="predicted"/>
<reference evidence="1 2" key="1">
    <citation type="submission" date="2021-03" db="EMBL/GenBank/DDBJ databases">
        <title>Genomic Encyclopedia of Type Strains, Phase IV (KMG-IV): sequencing the most valuable type-strain genomes for metagenomic binning, comparative biology and taxonomic classification.</title>
        <authorList>
            <person name="Goeker M."/>
        </authorList>
    </citation>
    <scope>NUCLEOTIDE SEQUENCE [LARGE SCALE GENOMIC DNA]</scope>
    <source>
        <strain evidence="1 2">DSM 26048</strain>
    </source>
</reference>